<proteinExistence type="predicted"/>
<organism evidence="1 2">
    <name type="scientific">Trichonephila inaurata madagascariensis</name>
    <dbReference type="NCBI Taxonomy" id="2747483"/>
    <lineage>
        <taxon>Eukaryota</taxon>
        <taxon>Metazoa</taxon>
        <taxon>Ecdysozoa</taxon>
        <taxon>Arthropoda</taxon>
        <taxon>Chelicerata</taxon>
        <taxon>Arachnida</taxon>
        <taxon>Araneae</taxon>
        <taxon>Araneomorphae</taxon>
        <taxon>Entelegynae</taxon>
        <taxon>Araneoidea</taxon>
        <taxon>Nephilidae</taxon>
        <taxon>Trichonephila</taxon>
        <taxon>Trichonephila inaurata</taxon>
    </lineage>
</organism>
<comment type="caution">
    <text evidence="1">The sequence shown here is derived from an EMBL/GenBank/DDBJ whole genome shotgun (WGS) entry which is preliminary data.</text>
</comment>
<protein>
    <submittedName>
        <fullName evidence="1">Uncharacterized protein</fullName>
    </submittedName>
</protein>
<evidence type="ECO:0000313" key="1">
    <source>
        <dbReference type="EMBL" id="GFY50055.1"/>
    </source>
</evidence>
<reference evidence="1" key="1">
    <citation type="submission" date="2020-08" db="EMBL/GenBank/DDBJ databases">
        <title>Multicomponent nature underlies the extraordinary mechanical properties of spider dragline silk.</title>
        <authorList>
            <person name="Kono N."/>
            <person name="Nakamura H."/>
            <person name="Mori M."/>
            <person name="Yoshida Y."/>
            <person name="Ohtoshi R."/>
            <person name="Malay A.D."/>
            <person name="Moran D.A.P."/>
            <person name="Tomita M."/>
            <person name="Numata K."/>
            <person name="Arakawa K."/>
        </authorList>
    </citation>
    <scope>NUCLEOTIDE SEQUENCE</scope>
</reference>
<sequence length="86" mass="9731">MPDSENHCLLLCISCLRHWLQKISTFGNTLLSNRHNVVAVKKLHRVKQTCKGPICALHEMTQKFGKSGLLDVLPYREDESKSSLLA</sequence>
<dbReference type="AlphaFoldDB" id="A0A8X7BZV4"/>
<dbReference type="EMBL" id="BMAV01007300">
    <property type="protein sequence ID" value="GFY50055.1"/>
    <property type="molecule type" value="Genomic_DNA"/>
</dbReference>
<evidence type="ECO:0000313" key="2">
    <source>
        <dbReference type="Proteomes" id="UP000886998"/>
    </source>
</evidence>
<accession>A0A8X7BZV4</accession>
<keyword evidence="2" id="KW-1185">Reference proteome</keyword>
<dbReference type="Proteomes" id="UP000886998">
    <property type="component" value="Unassembled WGS sequence"/>
</dbReference>
<name>A0A8X7BZV4_9ARAC</name>
<gene>
    <name evidence="1" type="ORF">TNIN_4831</name>
</gene>